<dbReference type="NCBIfam" id="TIGR03499">
    <property type="entry name" value="FlhF"/>
    <property type="match status" value="1"/>
</dbReference>
<reference evidence="15 16" key="1">
    <citation type="submission" date="2016-11" db="EMBL/GenBank/DDBJ databases">
        <title>Mixed transmission modes and dynamic genome evolution in an obligate animal-bacterial symbiosis.</title>
        <authorList>
            <person name="Russell S.L."/>
            <person name="Corbett-Detig R.B."/>
            <person name="Cavanaugh C.M."/>
        </authorList>
    </citation>
    <scope>NUCLEOTIDE SEQUENCE [LARGE SCALE GENOMIC DNA]</scope>
    <source>
        <strain evidence="15">Sveles-Q1</strain>
    </source>
</reference>
<protein>
    <recommendedName>
        <fullName evidence="3 13">Flagellar biosynthesis protein FlhF</fullName>
    </recommendedName>
</protein>
<keyword evidence="8" id="KW-0653">Protein transport</keyword>
<evidence type="ECO:0000313" key="16">
    <source>
        <dbReference type="Proteomes" id="UP000191110"/>
    </source>
</evidence>
<dbReference type="InterPro" id="IPR047040">
    <property type="entry name" value="FlhF__GTPase_dom"/>
</dbReference>
<evidence type="ECO:0000256" key="1">
    <source>
        <dbReference type="ARBA" id="ARBA00004413"/>
    </source>
</evidence>
<dbReference type="PROSITE" id="PS51192">
    <property type="entry name" value="HELICASE_ATP_BIND_1"/>
    <property type="match status" value="1"/>
</dbReference>
<dbReference type="OrthoDB" id="9778554at2"/>
<keyword evidence="15" id="KW-0282">Flagellum</keyword>
<dbReference type="GO" id="GO:0006614">
    <property type="term" value="P:SRP-dependent cotranslational protein targeting to membrane"/>
    <property type="evidence" value="ECO:0007669"/>
    <property type="project" value="UniProtKB-UniRule"/>
</dbReference>
<evidence type="ECO:0000256" key="4">
    <source>
        <dbReference type="ARBA" id="ARBA00022448"/>
    </source>
</evidence>
<dbReference type="InterPro" id="IPR020006">
    <property type="entry name" value="FlhF"/>
</dbReference>
<dbReference type="Gene3D" id="3.40.50.300">
    <property type="entry name" value="P-loop containing nucleotide triphosphate hydrolases"/>
    <property type="match status" value="1"/>
</dbReference>
<evidence type="ECO:0000256" key="7">
    <source>
        <dbReference type="ARBA" id="ARBA00022795"/>
    </source>
</evidence>
<evidence type="ECO:0000256" key="2">
    <source>
        <dbReference type="ARBA" id="ARBA00008531"/>
    </source>
</evidence>
<keyword evidence="15" id="KW-0969">Cilium</keyword>
<dbReference type="EMBL" id="MPRL01000002">
    <property type="protein sequence ID" value="OOZ42138.1"/>
    <property type="molecule type" value="Genomic_DNA"/>
</dbReference>
<dbReference type="GO" id="GO:0003924">
    <property type="term" value="F:GTPase activity"/>
    <property type="evidence" value="ECO:0007669"/>
    <property type="project" value="UniProtKB-UniRule"/>
</dbReference>
<keyword evidence="5" id="KW-1003">Cell membrane</keyword>
<dbReference type="InterPro" id="IPR003593">
    <property type="entry name" value="AAA+_ATPase"/>
</dbReference>
<dbReference type="AlphaFoldDB" id="A0A1T2LAK2"/>
<keyword evidence="15" id="KW-0966">Cell projection</keyword>
<keyword evidence="16" id="KW-1185">Reference proteome</keyword>
<dbReference type="InterPro" id="IPR000897">
    <property type="entry name" value="SRP54_GTPase_dom"/>
</dbReference>
<evidence type="ECO:0000256" key="10">
    <source>
        <dbReference type="ARBA" id="ARBA00023136"/>
    </source>
</evidence>
<gene>
    <name evidence="15" type="ORF">BOW53_00735</name>
</gene>
<evidence type="ECO:0000256" key="8">
    <source>
        <dbReference type="ARBA" id="ARBA00022927"/>
    </source>
</evidence>
<keyword evidence="10" id="KW-0472">Membrane</keyword>
<keyword evidence="9" id="KW-0342">GTP-binding</keyword>
<feature type="domain" description="Helicase ATP-binding" evidence="14">
    <location>
        <begin position="219"/>
        <end position="363"/>
    </location>
</feature>
<evidence type="ECO:0000256" key="6">
    <source>
        <dbReference type="ARBA" id="ARBA00022741"/>
    </source>
</evidence>
<comment type="subcellular location">
    <subcellularLocation>
        <location evidence="1">Cell membrane</location>
        <topology evidence="1">Peripheral membrane protein</topology>
        <orientation evidence="1">Cytoplasmic side</orientation>
    </subcellularLocation>
</comment>
<keyword evidence="7" id="KW-1005">Bacterial flagellum biogenesis</keyword>
<evidence type="ECO:0000256" key="11">
    <source>
        <dbReference type="ARBA" id="ARBA00023225"/>
    </source>
</evidence>
<dbReference type="GO" id="GO:0005886">
    <property type="term" value="C:plasma membrane"/>
    <property type="evidence" value="ECO:0007669"/>
    <property type="project" value="UniProtKB-SubCell"/>
</dbReference>
<dbReference type="FunFam" id="3.40.50.300:FF:000695">
    <property type="entry name" value="Flagellar biosynthesis regulator FlhF"/>
    <property type="match status" value="1"/>
</dbReference>
<organism evidence="15 16">
    <name type="scientific">Solemya pervernicosa gill symbiont</name>
    <dbReference type="NCBI Taxonomy" id="642797"/>
    <lineage>
        <taxon>Bacteria</taxon>
        <taxon>Pseudomonadati</taxon>
        <taxon>Pseudomonadota</taxon>
        <taxon>Gammaproteobacteria</taxon>
        <taxon>sulfur-oxidizing symbionts</taxon>
    </lineage>
</organism>
<evidence type="ECO:0000256" key="9">
    <source>
        <dbReference type="ARBA" id="ARBA00023134"/>
    </source>
</evidence>
<evidence type="ECO:0000256" key="5">
    <source>
        <dbReference type="ARBA" id="ARBA00022475"/>
    </source>
</evidence>
<dbReference type="RefSeq" id="WP_078482166.1">
    <property type="nucleotide sequence ID" value="NZ_MPRL01000002.1"/>
</dbReference>
<comment type="function">
    <text evidence="12">Necessary for flagellar biosynthesis. May be involved in translocation of the flagellum.</text>
</comment>
<dbReference type="GO" id="GO:0005525">
    <property type="term" value="F:GTP binding"/>
    <property type="evidence" value="ECO:0007669"/>
    <property type="project" value="UniProtKB-UniRule"/>
</dbReference>
<dbReference type="Pfam" id="PF00448">
    <property type="entry name" value="SRP54"/>
    <property type="match status" value="1"/>
</dbReference>
<evidence type="ECO:0000256" key="13">
    <source>
        <dbReference type="NCBIfam" id="TIGR03499"/>
    </source>
</evidence>
<dbReference type="InterPro" id="IPR027417">
    <property type="entry name" value="P-loop_NTPase"/>
</dbReference>
<dbReference type="Gene3D" id="1.20.120.1380">
    <property type="entry name" value="Flagellar FlhF biosynthesis protein, N domain"/>
    <property type="match status" value="1"/>
</dbReference>
<dbReference type="SMART" id="SM00962">
    <property type="entry name" value="SRP54"/>
    <property type="match status" value="1"/>
</dbReference>
<keyword evidence="11" id="KW-1006">Bacterial flagellum protein export</keyword>
<dbReference type="GO" id="GO:0015031">
    <property type="term" value="P:protein transport"/>
    <property type="evidence" value="ECO:0007669"/>
    <property type="project" value="UniProtKB-KW"/>
</dbReference>
<dbReference type="PANTHER" id="PTHR43134:SF3">
    <property type="entry name" value="FLAGELLAR BIOSYNTHESIS PROTEIN FLHF"/>
    <property type="match status" value="1"/>
</dbReference>
<dbReference type="CDD" id="cd17873">
    <property type="entry name" value="FlhF"/>
    <property type="match status" value="1"/>
</dbReference>
<dbReference type="GO" id="GO:0005047">
    <property type="term" value="F:signal recognition particle binding"/>
    <property type="evidence" value="ECO:0007669"/>
    <property type="project" value="TreeGrafter"/>
</dbReference>
<dbReference type="Proteomes" id="UP000191110">
    <property type="component" value="Unassembled WGS sequence"/>
</dbReference>
<dbReference type="GO" id="GO:0044781">
    <property type="term" value="P:bacterial-type flagellum organization"/>
    <property type="evidence" value="ECO:0007669"/>
    <property type="project" value="UniProtKB-UniRule"/>
</dbReference>
<evidence type="ECO:0000256" key="12">
    <source>
        <dbReference type="ARBA" id="ARBA00025337"/>
    </source>
</evidence>
<evidence type="ECO:0000259" key="14">
    <source>
        <dbReference type="PROSITE" id="PS51192"/>
    </source>
</evidence>
<accession>A0A1T2LAK2</accession>
<dbReference type="PANTHER" id="PTHR43134">
    <property type="entry name" value="SIGNAL RECOGNITION PARTICLE RECEPTOR SUBUNIT ALPHA"/>
    <property type="match status" value="1"/>
</dbReference>
<name>A0A1T2LAK2_9GAMM</name>
<proteinExistence type="inferred from homology"/>
<sequence>MKIKRFFAADMKQAIRMVREDIGPDAVILSNKKVRGGIEIIASLEYEEVLEQKEEAFVEREATMAASSKHDIDDSTALAMTIEERAAMYAAREEAAVVPTAAVEPKLEVEVPVLQARTERKSAPVEIEWSPDPALSGMQEEIQRLRGMVENQLTGLAWGEMGRSQPQRTELIRRLTGMGLQIDLVRELVDHVASISDVDQAWRQLLLLLAKTLPVSSDDDFLDHGGVVALVGSTGVGKTTTIAKLAARYALRHGSKNVAMVTTDSYRIGAHEQLRTYGQILSVPVHVASDADSLKKVLKSLSSKKLVLIDTAGMSQRDIRLSEQFATLQGGSALVQIYLVLSATAQKAVVRETVKAYQGVDLDGCIVTKIDESASLGGVMSAAIQSNMPLAYVTDGQRVPEDIHPARAHTLVKRAVEFQRAHDDMIDDEELALAYGGKLVHAHAR</sequence>
<evidence type="ECO:0000313" key="15">
    <source>
        <dbReference type="EMBL" id="OOZ42138.1"/>
    </source>
</evidence>
<keyword evidence="6" id="KW-0547">Nucleotide-binding</keyword>
<comment type="caution">
    <text evidence="15">The sequence shown here is derived from an EMBL/GenBank/DDBJ whole genome shotgun (WGS) entry which is preliminary data.</text>
</comment>
<dbReference type="SUPFAM" id="SSF52540">
    <property type="entry name" value="P-loop containing nucleoside triphosphate hydrolases"/>
    <property type="match status" value="1"/>
</dbReference>
<keyword evidence="4" id="KW-0813">Transport</keyword>
<dbReference type="SMART" id="SM00382">
    <property type="entry name" value="AAA"/>
    <property type="match status" value="1"/>
</dbReference>
<dbReference type="InterPro" id="IPR014001">
    <property type="entry name" value="Helicase_ATP-bd"/>
</dbReference>
<comment type="similarity">
    <text evidence="2">Belongs to the GTP-binding SRP family.</text>
</comment>
<evidence type="ECO:0000256" key="3">
    <source>
        <dbReference type="ARBA" id="ARBA00014919"/>
    </source>
</evidence>